<protein>
    <submittedName>
        <fullName evidence="1">Uncharacterized protein</fullName>
    </submittedName>
</protein>
<sequence>MWLIQQIKCVQSEYFVLLNSCSDTVVIFGAAAVGTRPILFQPYHKSSHRTVSLILGSWVAHKRDAYIQGL</sequence>
<dbReference type="AlphaFoldDB" id="A0A8J8P626"/>
<evidence type="ECO:0000313" key="2">
    <source>
        <dbReference type="Proteomes" id="UP000785679"/>
    </source>
</evidence>
<reference evidence="1" key="1">
    <citation type="submission" date="2019-06" db="EMBL/GenBank/DDBJ databases">
        <authorList>
            <person name="Zheng W."/>
        </authorList>
    </citation>
    <scope>NUCLEOTIDE SEQUENCE</scope>
    <source>
        <strain evidence="1">QDHG01</strain>
    </source>
</reference>
<proteinExistence type="predicted"/>
<name>A0A8J8P626_HALGN</name>
<comment type="caution">
    <text evidence="1">The sequence shown here is derived from an EMBL/GenBank/DDBJ whole genome shotgun (WGS) entry which is preliminary data.</text>
</comment>
<dbReference type="Proteomes" id="UP000785679">
    <property type="component" value="Unassembled WGS sequence"/>
</dbReference>
<evidence type="ECO:0000313" key="1">
    <source>
        <dbReference type="EMBL" id="TNV87747.1"/>
    </source>
</evidence>
<accession>A0A8J8P626</accession>
<keyword evidence="2" id="KW-1185">Reference proteome</keyword>
<organism evidence="1 2">
    <name type="scientific">Halteria grandinella</name>
    <dbReference type="NCBI Taxonomy" id="5974"/>
    <lineage>
        <taxon>Eukaryota</taxon>
        <taxon>Sar</taxon>
        <taxon>Alveolata</taxon>
        <taxon>Ciliophora</taxon>
        <taxon>Intramacronucleata</taxon>
        <taxon>Spirotrichea</taxon>
        <taxon>Stichotrichia</taxon>
        <taxon>Sporadotrichida</taxon>
        <taxon>Halteriidae</taxon>
        <taxon>Halteria</taxon>
    </lineage>
</organism>
<gene>
    <name evidence="1" type="ORF">FGO68_gene9737</name>
</gene>
<dbReference type="EMBL" id="RRYP01000247">
    <property type="protein sequence ID" value="TNV87747.1"/>
    <property type="molecule type" value="Genomic_DNA"/>
</dbReference>